<feature type="transmembrane region" description="Helical" evidence="9">
    <location>
        <begin position="111"/>
        <end position="132"/>
    </location>
</feature>
<dbReference type="PANTHER" id="PTHR33451:SF6">
    <property type="entry name" value="NA(+)_H(+) ANTIPORTER NHAC"/>
    <property type="match status" value="1"/>
</dbReference>
<comment type="subcellular location">
    <subcellularLocation>
        <location evidence="1">Cell membrane</location>
        <topology evidence="1">Multi-pass membrane protein</topology>
    </subcellularLocation>
</comment>
<keyword evidence="4" id="KW-1003">Cell membrane</keyword>
<dbReference type="InterPro" id="IPR018461">
    <property type="entry name" value="Na/H_Antiport_NhaC-like_C"/>
</dbReference>
<evidence type="ECO:0000313" key="11">
    <source>
        <dbReference type="EMBL" id="MBF4500773.1"/>
    </source>
</evidence>
<evidence type="ECO:0000256" key="3">
    <source>
        <dbReference type="ARBA" id="ARBA00022449"/>
    </source>
</evidence>
<evidence type="ECO:0000256" key="2">
    <source>
        <dbReference type="ARBA" id="ARBA00022448"/>
    </source>
</evidence>
<dbReference type="RefSeq" id="WP_194562195.1">
    <property type="nucleotide sequence ID" value="NZ_JADKPV010000001.1"/>
</dbReference>
<evidence type="ECO:0000256" key="8">
    <source>
        <dbReference type="ARBA" id="ARBA00038435"/>
    </source>
</evidence>
<feature type="transmembrane region" description="Helical" evidence="9">
    <location>
        <begin position="352"/>
        <end position="369"/>
    </location>
</feature>
<name>A0A8J7KH93_9BACL</name>
<feature type="domain" description="Na+/H+ antiporter NhaC-like C-terminal" evidence="10">
    <location>
        <begin position="162"/>
        <end position="453"/>
    </location>
</feature>
<comment type="similarity">
    <text evidence="8">Belongs to the NhaC Na(+)/H(+) (TC 2.A.35) antiporter family.</text>
</comment>
<dbReference type="PANTHER" id="PTHR33451">
    <property type="entry name" value="MALATE-2H(+)/NA(+)-LACTATE ANTIPORTER"/>
    <property type="match status" value="1"/>
</dbReference>
<evidence type="ECO:0000313" key="12">
    <source>
        <dbReference type="Proteomes" id="UP000622653"/>
    </source>
</evidence>
<evidence type="ECO:0000256" key="5">
    <source>
        <dbReference type="ARBA" id="ARBA00022692"/>
    </source>
</evidence>
<dbReference type="EMBL" id="JADKPV010000001">
    <property type="protein sequence ID" value="MBF4500773.1"/>
    <property type="molecule type" value="Genomic_DNA"/>
</dbReference>
<protein>
    <submittedName>
        <fullName evidence="11">Na+/H+ antiporter NhaC</fullName>
    </submittedName>
</protein>
<sequence>MLQMKKLVTPKTGEAVFVLLLTLSLLSIFIIGLGVAPHIPLLLALFVLIGYGLLKGVKYRDLEAGMVEGTSSSLGAVYLFFMIGILTSSWMVGGTIPTLMMTSFELVTPQFFFMTIFIVTGIVGISIGSSLTTVATIGVAFFSMAAALDLSLPMAAGAIVSGAFFGDKMSPLSDTTTIASKTVGVDLFEHIKNMGWTTIPAFLISAVLFAILTPSVGELNLAQLEEYKQNILATGLVHGYSWIPIIVLFICTFLRVPAVLTLFISSATALILSRFHSSYTVGEYVDILFGGFETNTGHEAIDALLSKADGLMGMMFTISLVLLALSMGGLLFKLGIIQAILEPFAHRLKTKASVIVGAACTAIGVNLAIGEQYLSILLTGQSFAPHFEKNGLAMKNLSRVMEDAGTVINPLVPWGVCGIFISTTLGIPVISYIPFAFFCLLSPILTIIFGLTGKTLTKA</sequence>
<keyword evidence="2" id="KW-0813">Transport</keyword>
<feature type="transmembrane region" description="Helical" evidence="9">
    <location>
        <begin position="75"/>
        <end position="99"/>
    </location>
</feature>
<feature type="transmembrane region" description="Helical" evidence="9">
    <location>
        <begin position="12"/>
        <end position="31"/>
    </location>
</feature>
<dbReference type="GO" id="GO:0005886">
    <property type="term" value="C:plasma membrane"/>
    <property type="evidence" value="ECO:0007669"/>
    <property type="project" value="UniProtKB-SubCell"/>
</dbReference>
<evidence type="ECO:0000259" key="10">
    <source>
        <dbReference type="Pfam" id="PF03553"/>
    </source>
</evidence>
<proteinExistence type="inferred from homology"/>
<dbReference type="InterPro" id="IPR004770">
    <property type="entry name" value="Na/H_antiport_NhaC"/>
</dbReference>
<evidence type="ECO:0000256" key="6">
    <source>
        <dbReference type="ARBA" id="ARBA00022989"/>
    </source>
</evidence>
<keyword evidence="3" id="KW-0050">Antiport</keyword>
<keyword evidence="6 9" id="KW-1133">Transmembrane helix</keyword>
<dbReference type="AlphaFoldDB" id="A0A8J7KH93"/>
<dbReference type="GO" id="GO:0015297">
    <property type="term" value="F:antiporter activity"/>
    <property type="evidence" value="ECO:0007669"/>
    <property type="project" value="UniProtKB-KW"/>
</dbReference>
<evidence type="ECO:0000256" key="4">
    <source>
        <dbReference type="ARBA" id="ARBA00022475"/>
    </source>
</evidence>
<feature type="transmembrane region" description="Helical" evidence="9">
    <location>
        <begin position="37"/>
        <end position="54"/>
    </location>
</feature>
<keyword evidence="7 9" id="KW-0472">Membrane</keyword>
<feature type="transmembrane region" description="Helical" evidence="9">
    <location>
        <begin position="242"/>
        <end position="272"/>
    </location>
</feature>
<reference evidence="11" key="1">
    <citation type="submission" date="2020-11" db="EMBL/GenBank/DDBJ databases">
        <title>Multidrug resistant novel bacterium Savagea serpentis sp. nov., isolated from the scats of a vine snake (Ahaetulla nasuta).</title>
        <authorList>
            <person name="Venkata Ramana V."/>
            <person name="Vikas Patil S."/>
            <person name="Yogita Lugani V."/>
        </authorList>
    </citation>
    <scope>NUCLEOTIDE SEQUENCE</scope>
    <source>
        <strain evidence="11">SN6</strain>
    </source>
</reference>
<organism evidence="11 12">
    <name type="scientific">Savagea serpentis</name>
    <dbReference type="NCBI Taxonomy" id="2785297"/>
    <lineage>
        <taxon>Bacteria</taxon>
        <taxon>Bacillati</taxon>
        <taxon>Bacillota</taxon>
        <taxon>Bacilli</taxon>
        <taxon>Bacillales</taxon>
        <taxon>Caryophanaceae</taxon>
        <taxon>Savagea</taxon>
    </lineage>
</organism>
<feature type="transmembrane region" description="Helical" evidence="9">
    <location>
        <begin position="311"/>
        <end position="332"/>
    </location>
</feature>
<dbReference type="InterPro" id="IPR052180">
    <property type="entry name" value="NhaC_Na-H+_Antiporter"/>
</dbReference>
<keyword evidence="12" id="KW-1185">Reference proteome</keyword>
<dbReference type="Pfam" id="PF03553">
    <property type="entry name" value="Na_H_antiporter"/>
    <property type="match status" value="1"/>
</dbReference>
<keyword evidence="5 9" id="KW-0812">Transmembrane</keyword>
<dbReference type="NCBIfam" id="TIGR00931">
    <property type="entry name" value="antiport_nhaC"/>
    <property type="match status" value="1"/>
</dbReference>
<feature type="transmembrane region" description="Helical" evidence="9">
    <location>
        <begin position="429"/>
        <end position="451"/>
    </location>
</feature>
<dbReference type="Proteomes" id="UP000622653">
    <property type="component" value="Unassembled WGS sequence"/>
</dbReference>
<accession>A0A8J7KH93</accession>
<feature type="transmembrane region" description="Helical" evidence="9">
    <location>
        <begin position="199"/>
        <end position="221"/>
    </location>
</feature>
<feature type="transmembrane region" description="Helical" evidence="9">
    <location>
        <begin position="139"/>
        <end position="165"/>
    </location>
</feature>
<gene>
    <name evidence="11" type="primary">nhaC</name>
    <name evidence="11" type="ORF">IRY55_05285</name>
</gene>
<comment type="caution">
    <text evidence="11">The sequence shown here is derived from an EMBL/GenBank/DDBJ whole genome shotgun (WGS) entry which is preliminary data.</text>
</comment>
<evidence type="ECO:0000256" key="7">
    <source>
        <dbReference type="ARBA" id="ARBA00023136"/>
    </source>
</evidence>
<evidence type="ECO:0000256" key="1">
    <source>
        <dbReference type="ARBA" id="ARBA00004651"/>
    </source>
</evidence>
<evidence type="ECO:0000256" key="9">
    <source>
        <dbReference type="SAM" id="Phobius"/>
    </source>
</evidence>